<dbReference type="GO" id="GO:0005886">
    <property type="term" value="C:plasma membrane"/>
    <property type="evidence" value="ECO:0000318"/>
    <property type="project" value="GO_Central"/>
</dbReference>
<dbReference type="EMBL" id="GL377565">
    <property type="protein sequence ID" value="EFJ38018.1"/>
    <property type="molecule type" value="Genomic_DNA"/>
</dbReference>
<dbReference type="Gene3D" id="1.20.1510.10">
    <property type="entry name" value="Cation efflux protein transmembrane domain"/>
    <property type="match status" value="1"/>
</dbReference>
<dbReference type="PANTHER" id="PTHR11562">
    <property type="entry name" value="CATION EFFLUX PROTEIN/ ZINC TRANSPORTER"/>
    <property type="match status" value="1"/>
</dbReference>
<keyword evidence="8 9" id="KW-0472">Membrane</keyword>
<feature type="domain" description="Cation efflux protein cytoplasmic" evidence="11">
    <location>
        <begin position="318"/>
        <end position="379"/>
    </location>
</feature>
<comment type="subcellular location">
    <subcellularLocation>
        <location evidence="1">Membrane</location>
        <topology evidence="1">Multi-pass membrane protein</topology>
    </subcellularLocation>
</comment>
<dbReference type="OrthoDB" id="9944568at2759"/>
<evidence type="ECO:0000256" key="5">
    <source>
        <dbReference type="ARBA" id="ARBA00022906"/>
    </source>
</evidence>
<dbReference type="KEGG" id="smo:SELMODRAFT_75134"/>
<evidence type="ECO:0000259" key="10">
    <source>
        <dbReference type="Pfam" id="PF01545"/>
    </source>
</evidence>
<dbReference type="HOGENOM" id="CLU_013430_0_1_1"/>
<keyword evidence="3" id="KW-0813">Transport</keyword>
<name>D8QMZ5_SELML</name>
<proteinExistence type="inferred from homology"/>
<keyword evidence="4 9" id="KW-0812">Transmembrane</keyword>
<evidence type="ECO:0000256" key="2">
    <source>
        <dbReference type="ARBA" id="ARBA00008873"/>
    </source>
</evidence>
<sequence>MEFTRKKRLVCSNVASCALSERSSSCDREEEHCETKEKKRKRGSVSRRLWLAMAFCLALMVVEVIGGFMANSLAILADAAHLLSDVASFGVSIFAIWASGWKATARCSYGFHRLETLGALLSILIIWIVTGFLVYEAVFRLVHELAPIDGRLMFAIAAVGFFANLVMVFILGHGESHHHRDSDGHCHHILLSGESYKQEGGSLDSSDTTEKAHLGDLEKVVVIEEEEEESSTPHSNLNLRGAYLHILGDMIQSVGVLVGGAIIWRYPRLRYVDVVCTLVFSLVVLWTTLRLLRDVVEILMESSPRGIQAEAVQSGLELAHPDVLGVHELHIWSVTTGKVLLSCHVAVKHDADADLVLQRVVEYCDRELKISHVTVQIERMDVDHV</sequence>
<feature type="transmembrane region" description="Helical" evidence="9">
    <location>
        <begin position="270"/>
        <end position="292"/>
    </location>
</feature>
<feature type="domain" description="Cation efflux protein transmembrane" evidence="10">
    <location>
        <begin position="49"/>
        <end position="300"/>
    </location>
</feature>
<feature type="transmembrane region" description="Helical" evidence="9">
    <location>
        <begin position="151"/>
        <end position="172"/>
    </location>
</feature>
<reference evidence="12 13" key="1">
    <citation type="journal article" date="2011" name="Science">
        <title>The Selaginella genome identifies genetic changes associated with the evolution of vascular plants.</title>
        <authorList>
            <person name="Banks J.A."/>
            <person name="Nishiyama T."/>
            <person name="Hasebe M."/>
            <person name="Bowman J.L."/>
            <person name="Gribskov M."/>
            <person name="dePamphilis C."/>
            <person name="Albert V.A."/>
            <person name="Aono N."/>
            <person name="Aoyama T."/>
            <person name="Ambrose B.A."/>
            <person name="Ashton N.W."/>
            <person name="Axtell M.J."/>
            <person name="Barker E."/>
            <person name="Barker M.S."/>
            <person name="Bennetzen J.L."/>
            <person name="Bonawitz N.D."/>
            <person name="Chapple C."/>
            <person name="Cheng C."/>
            <person name="Correa L.G."/>
            <person name="Dacre M."/>
            <person name="DeBarry J."/>
            <person name="Dreyer I."/>
            <person name="Elias M."/>
            <person name="Engstrom E.M."/>
            <person name="Estelle M."/>
            <person name="Feng L."/>
            <person name="Finet C."/>
            <person name="Floyd S.K."/>
            <person name="Frommer W.B."/>
            <person name="Fujita T."/>
            <person name="Gramzow L."/>
            <person name="Gutensohn M."/>
            <person name="Harholt J."/>
            <person name="Hattori M."/>
            <person name="Heyl A."/>
            <person name="Hirai T."/>
            <person name="Hiwatashi Y."/>
            <person name="Ishikawa M."/>
            <person name="Iwata M."/>
            <person name="Karol K.G."/>
            <person name="Koehler B."/>
            <person name="Kolukisaoglu U."/>
            <person name="Kubo M."/>
            <person name="Kurata T."/>
            <person name="Lalonde S."/>
            <person name="Li K."/>
            <person name="Li Y."/>
            <person name="Litt A."/>
            <person name="Lyons E."/>
            <person name="Manning G."/>
            <person name="Maruyama T."/>
            <person name="Michael T.P."/>
            <person name="Mikami K."/>
            <person name="Miyazaki S."/>
            <person name="Morinaga S."/>
            <person name="Murata T."/>
            <person name="Mueller-Roeber B."/>
            <person name="Nelson D.R."/>
            <person name="Obara M."/>
            <person name="Oguri Y."/>
            <person name="Olmstead R.G."/>
            <person name="Onodera N."/>
            <person name="Petersen B.L."/>
            <person name="Pils B."/>
            <person name="Prigge M."/>
            <person name="Rensing S.A."/>
            <person name="Riano-Pachon D.M."/>
            <person name="Roberts A.W."/>
            <person name="Sato Y."/>
            <person name="Scheller H.V."/>
            <person name="Schulz B."/>
            <person name="Schulz C."/>
            <person name="Shakirov E.V."/>
            <person name="Shibagaki N."/>
            <person name="Shinohara N."/>
            <person name="Shippen D.E."/>
            <person name="Soerensen I."/>
            <person name="Sotooka R."/>
            <person name="Sugimoto N."/>
            <person name="Sugita M."/>
            <person name="Sumikawa N."/>
            <person name="Tanurdzic M."/>
            <person name="Theissen G."/>
            <person name="Ulvskov P."/>
            <person name="Wakazuki S."/>
            <person name="Weng J.K."/>
            <person name="Willats W.W."/>
            <person name="Wipf D."/>
            <person name="Wolf P.G."/>
            <person name="Yang L."/>
            <person name="Zimmer A.D."/>
            <person name="Zhu Q."/>
            <person name="Mitros T."/>
            <person name="Hellsten U."/>
            <person name="Loque D."/>
            <person name="Otillar R."/>
            <person name="Salamov A."/>
            <person name="Schmutz J."/>
            <person name="Shapiro H."/>
            <person name="Lindquist E."/>
            <person name="Lucas S."/>
            <person name="Rokhsar D."/>
            <person name="Grigoriev I.V."/>
        </authorList>
    </citation>
    <scope>NUCLEOTIDE SEQUENCE [LARGE SCALE GENOMIC DNA]</scope>
</reference>
<dbReference type="PANTHER" id="PTHR11562:SF17">
    <property type="entry name" value="RE54080P-RELATED"/>
    <property type="match status" value="1"/>
</dbReference>
<dbReference type="AlphaFoldDB" id="D8QMZ5"/>
<dbReference type="STRING" id="88036.D8QMZ5"/>
<dbReference type="SUPFAM" id="SSF161111">
    <property type="entry name" value="Cation efflux protein transmembrane domain-like"/>
    <property type="match status" value="1"/>
</dbReference>
<dbReference type="InterPro" id="IPR027469">
    <property type="entry name" value="Cation_efflux_TMD_sf"/>
</dbReference>
<protein>
    <submittedName>
        <fullName evidence="12">Uncharacterized protein</fullName>
    </submittedName>
</protein>
<feature type="transmembrane region" description="Helical" evidence="9">
    <location>
        <begin position="117"/>
        <end position="139"/>
    </location>
</feature>
<evidence type="ECO:0000256" key="9">
    <source>
        <dbReference type="SAM" id="Phobius"/>
    </source>
</evidence>
<dbReference type="GO" id="GO:0005773">
    <property type="term" value="C:vacuole"/>
    <property type="evidence" value="ECO:0000318"/>
    <property type="project" value="GO_Central"/>
</dbReference>
<evidence type="ECO:0000313" key="12">
    <source>
        <dbReference type="EMBL" id="EFJ38018.1"/>
    </source>
</evidence>
<evidence type="ECO:0000256" key="4">
    <source>
        <dbReference type="ARBA" id="ARBA00022692"/>
    </source>
</evidence>
<dbReference type="InterPro" id="IPR058533">
    <property type="entry name" value="Cation_efflux_TM"/>
</dbReference>
<gene>
    <name evidence="12" type="ORF">SELMODRAFT_75134</name>
</gene>
<evidence type="ECO:0000313" key="13">
    <source>
        <dbReference type="Proteomes" id="UP000001514"/>
    </source>
</evidence>
<organism evidence="13">
    <name type="scientific">Selaginella moellendorffii</name>
    <name type="common">Spikemoss</name>
    <dbReference type="NCBI Taxonomy" id="88036"/>
    <lineage>
        <taxon>Eukaryota</taxon>
        <taxon>Viridiplantae</taxon>
        <taxon>Streptophyta</taxon>
        <taxon>Embryophyta</taxon>
        <taxon>Tracheophyta</taxon>
        <taxon>Lycopodiopsida</taxon>
        <taxon>Selaginellales</taxon>
        <taxon>Selaginellaceae</taxon>
        <taxon>Selaginella</taxon>
    </lineage>
</organism>
<keyword evidence="5" id="KW-0864">Zinc transport</keyword>
<evidence type="ECO:0000256" key="8">
    <source>
        <dbReference type="ARBA" id="ARBA00023136"/>
    </source>
</evidence>
<dbReference type="InterPro" id="IPR036837">
    <property type="entry name" value="Cation_efflux_CTD_sf"/>
</dbReference>
<dbReference type="eggNOG" id="KOG1482">
    <property type="taxonomic scope" value="Eukaryota"/>
</dbReference>
<dbReference type="Proteomes" id="UP000001514">
    <property type="component" value="Unassembled WGS sequence"/>
</dbReference>
<dbReference type="InterPro" id="IPR002524">
    <property type="entry name" value="Cation_efflux"/>
</dbReference>
<dbReference type="InParanoid" id="D8QMZ5"/>
<dbReference type="GO" id="GO:0071577">
    <property type="term" value="P:zinc ion transmembrane transport"/>
    <property type="evidence" value="ECO:0000318"/>
    <property type="project" value="GO_Central"/>
</dbReference>
<keyword evidence="7" id="KW-0406">Ion transport</keyword>
<dbReference type="NCBIfam" id="TIGR01297">
    <property type="entry name" value="CDF"/>
    <property type="match status" value="1"/>
</dbReference>
<dbReference type="Pfam" id="PF16916">
    <property type="entry name" value="ZT_dimer"/>
    <property type="match status" value="1"/>
</dbReference>
<feature type="transmembrane region" description="Helical" evidence="9">
    <location>
        <begin position="49"/>
        <end position="74"/>
    </location>
</feature>
<dbReference type="InterPro" id="IPR050681">
    <property type="entry name" value="CDF/SLC30A"/>
</dbReference>
<evidence type="ECO:0000256" key="1">
    <source>
        <dbReference type="ARBA" id="ARBA00004141"/>
    </source>
</evidence>
<feature type="transmembrane region" description="Helical" evidence="9">
    <location>
        <begin position="242"/>
        <end position="264"/>
    </location>
</feature>
<dbReference type="SUPFAM" id="SSF160240">
    <property type="entry name" value="Cation efflux protein cytoplasmic domain-like"/>
    <property type="match status" value="1"/>
</dbReference>
<keyword evidence="5" id="KW-0862">Zinc</keyword>
<keyword evidence="13" id="KW-1185">Reference proteome</keyword>
<dbReference type="Gramene" id="EFJ38018">
    <property type="protein sequence ID" value="EFJ38018"/>
    <property type="gene ID" value="SELMODRAFT_75134"/>
</dbReference>
<comment type="similarity">
    <text evidence="2">Belongs to the cation diffusion facilitator (CDF) transporter (TC 2.A.4) family. SLC30A subfamily.</text>
</comment>
<evidence type="ECO:0000256" key="6">
    <source>
        <dbReference type="ARBA" id="ARBA00022989"/>
    </source>
</evidence>
<evidence type="ECO:0000259" key="11">
    <source>
        <dbReference type="Pfam" id="PF16916"/>
    </source>
</evidence>
<dbReference type="InterPro" id="IPR027470">
    <property type="entry name" value="Cation_efflux_CTD"/>
</dbReference>
<evidence type="ECO:0000256" key="7">
    <source>
        <dbReference type="ARBA" id="ARBA00023065"/>
    </source>
</evidence>
<dbReference type="GO" id="GO:0005385">
    <property type="term" value="F:zinc ion transmembrane transporter activity"/>
    <property type="evidence" value="ECO:0000318"/>
    <property type="project" value="GO_Central"/>
</dbReference>
<dbReference type="Pfam" id="PF01545">
    <property type="entry name" value="Cation_efflux"/>
    <property type="match status" value="1"/>
</dbReference>
<keyword evidence="6 9" id="KW-1133">Transmembrane helix</keyword>
<evidence type="ECO:0000256" key="3">
    <source>
        <dbReference type="ARBA" id="ARBA00022448"/>
    </source>
</evidence>
<accession>D8QMZ5</accession>